<comment type="caution">
    <text evidence="1">The sequence shown here is derived from an EMBL/GenBank/DDBJ whole genome shotgun (WGS) entry which is preliminary data.</text>
</comment>
<evidence type="ECO:0000313" key="1">
    <source>
        <dbReference type="EMBL" id="GAL89709.1"/>
    </source>
</evidence>
<evidence type="ECO:0008006" key="3">
    <source>
        <dbReference type="Google" id="ProtNLM"/>
    </source>
</evidence>
<evidence type="ECO:0000313" key="2">
    <source>
        <dbReference type="Proteomes" id="UP000030184"/>
    </source>
</evidence>
<dbReference type="EMBL" id="BBNY01000023">
    <property type="protein sequence ID" value="GAL89709.1"/>
    <property type="molecule type" value="Genomic_DNA"/>
</dbReference>
<protein>
    <recommendedName>
        <fullName evidence="3">6-bladed beta-propeller protein</fullName>
    </recommendedName>
</protein>
<keyword evidence="2" id="KW-1185">Reference proteome</keyword>
<sequence>MAFNRMYYCIFFLNIFLSCNKNIKIEDELINIKVDIDKEPKVVDFNDYFVSSNVIALESIDESIFSRIDRLCLFNEQIYILDKQMNTVFIFNSNGKFIKKIHKIGKGPQEYQSLTDFTIDRENGQIVLYSDRPYKLFFYDLSGNLIKTKKLNDLYNSISSLNGKIIFRNKHDDHKEYLLYEYDIKKDKMNGFFRLNQKDKIFKNDFIAHRPALTKDKFIHVSFPYSNLIYEYNDNSQAAKYFIDFGAKNMPEYVYEDEKSFQELFKYGRENNYGFGICNFRENDDYITFNYQISKLVIYNKKTKESNVVKIIHNDNMIYGSYIAHNGDDNKFVSVCRSQTFKKQMKIYKQEKKWNMIPNYIKKIDNRVSSEYDNPILLIYTFK</sequence>
<dbReference type="Proteomes" id="UP000030184">
    <property type="component" value="Unassembled WGS sequence"/>
</dbReference>
<dbReference type="Gene3D" id="2.120.10.30">
    <property type="entry name" value="TolB, C-terminal domain"/>
    <property type="match status" value="1"/>
</dbReference>
<accession>A0A098LTJ1</accession>
<reference evidence="2" key="1">
    <citation type="journal article" date="2014" name="Genome Announc.">
        <title>Draft Genome Sequence of Marine Flavobacterium Jejuia pallidilutea Strain 11shimoA1 and Pigmentation Mutants.</title>
        <authorList>
            <person name="Takatani N."/>
            <person name="Nakanishi M."/>
            <person name="Meirelles P."/>
            <person name="Mino S."/>
            <person name="Suda W."/>
            <person name="Oshima K."/>
            <person name="Hattori M."/>
            <person name="Ohkuma M."/>
            <person name="Hosokawa M."/>
            <person name="Miyashita K."/>
            <person name="Thompson F.L."/>
            <person name="Niwa A."/>
            <person name="Sawabe T."/>
            <person name="Sawabe T."/>
        </authorList>
    </citation>
    <scope>NUCLEOTIDE SEQUENCE [LARGE SCALE GENOMIC DNA]</scope>
    <source>
        <strain evidence="2">JCM 19538</strain>
    </source>
</reference>
<dbReference type="OrthoDB" id="1523864at2"/>
<dbReference type="Pfam" id="PF17170">
    <property type="entry name" value="DUF5128"/>
    <property type="match status" value="1"/>
</dbReference>
<dbReference type="AlphaFoldDB" id="A0A098LTJ1"/>
<gene>
    <name evidence="1" type="ORF">JCM19538_1771</name>
</gene>
<dbReference type="InterPro" id="IPR011042">
    <property type="entry name" value="6-blade_b-propeller_TolB-like"/>
</dbReference>
<name>A0A098LTJ1_9FLAO</name>
<organism evidence="1 2">
    <name type="scientific">Jejuia pallidilutea</name>
    <dbReference type="NCBI Taxonomy" id="504487"/>
    <lineage>
        <taxon>Bacteria</taxon>
        <taxon>Pseudomonadati</taxon>
        <taxon>Bacteroidota</taxon>
        <taxon>Flavobacteriia</taxon>
        <taxon>Flavobacteriales</taxon>
        <taxon>Flavobacteriaceae</taxon>
        <taxon>Jejuia</taxon>
    </lineage>
</organism>
<dbReference type="SUPFAM" id="SSF63825">
    <property type="entry name" value="YWTD domain"/>
    <property type="match status" value="1"/>
</dbReference>
<dbReference type="RefSeq" id="WP_045372011.1">
    <property type="nucleotide sequence ID" value="NZ_BBNY01000023.1"/>
</dbReference>
<proteinExistence type="predicted"/>
<dbReference type="PROSITE" id="PS51257">
    <property type="entry name" value="PROKAR_LIPOPROTEIN"/>
    <property type="match status" value="1"/>
</dbReference>